<proteinExistence type="predicted"/>
<dbReference type="InParanoid" id="A0A1Q3B0Z6"/>
<organism evidence="1 2">
    <name type="scientific">Cephalotus follicularis</name>
    <name type="common">Albany pitcher plant</name>
    <dbReference type="NCBI Taxonomy" id="3775"/>
    <lineage>
        <taxon>Eukaryota</taxon>
        <taxon>Viridiplantae</taxon>
        <taxon>Streptophyta</taxon>
        <taxon>Embryophyta</taxon>
        <taxon>Tracheophyta</taxon>
        <taxon>Spermatophyta</taxon>
        <taxon>Magnoliopsida</taxon>
        <taxon>eudicotyledons</taxon>
        <taxon>Gunneridae</taxon>
        <taxon>Pentapetalae</taxon>
        <taxon>rosids</taxon>
        <taxon>fabids</taxon>
        <taxon>Oxalidales</taxon>
        <taxon>Cephalotaceae</taxon>
        <taxon>Cephalotus</taxon>
    </lineage>
</organism>
<keyword evidence="2" id="KW-1185">Reference proteome</keyword>
<protein>
    <submittedName>
        <fullName evidence="1">Uncharacterized protein</fullName>
    </submittedName>
</protein>
<accession>A0A1Q3B0Z6</accession>
<dbReference type="Proteomes" id="UP000187406">
    <property type="component" value="Unassembled WGS sequence"/>
</dbReference>
<evidence type="ECO:0000313" key="2">
    <source>
        <dbReference type="Proteomes" id="UP000187406"/>
    </source>
</evidence>
<reference evidence="2" key="1">
    <citation type="submission" date="2016-04" db="EMBL/GenBank/DDBJ databases">
        <title>Cephalotus genome sequencing.</title>
        <authorList>
            <person name="Fukushima K."/>
            <person name="Hasebe M."/>
            <person name="Fang X."/>
        </authorList>
    </citation>
    <scope>NUCLEOTIDE SEQUENCE [LARGE SCALE GENOMIC DNA]</scope>
    <source>
        <strain evidence="2">cv. St1</strain>
    </source>
</reference>
<dbReference type="AlphaFoldDB" id="A0A1Q3B0Z6"/>
<evidence type="ECO:0000313" key="1">
    <source>
        <dbReference type="EMBL" id="GAV61630.1"/>
    </source>
</evidence>
<dbReference type="EMBL" id="BDDD01000215">
    <property type="protein sequence ID" value="GAV61630.1"/>
    <property type="molecule type" value="Genomic_DNA"/>
</dbReference>
<name>A0A1Q3B0Z6_CEPFO</name>
<sequence>MNVDARILGQLYNFMDRKITSIIFYLDNVKEDCSLSMGLLNLKFRLVLRSHPYKMHSLVFFDMLLMCLHPLPLQTLLIGLFWLVKIPLTAVVGSNGCGGRGVRPPCTHCGREGHY</sequence>
<comment type="caution">
    <text evidence="1">The sequence shown here is derived from an EMBL/GenBank/DDBJ whole genome shotgun (WGS) entry which is preliminary data.</text>
</comment>
<gene>
    <name evidence="1" type="ORF">CFOL_v3_05157</name>
</gene>